<comment type="caution">
    <text evidence="10">The sequence shown here is derived from an EMBL/GenBank/DDBJ whole genome shotgun (WGS) entry which is preliminary data.</text>
</comment>
<dbReference type="GO" id="GO:0008270">
    <property type="term" value="F:zinc ion binding"/>
    <property type="evidence" value="ECO:0007669"/>
    <property type="project" value="UniProtKB-UniRule"/>
</dbReference>
<comment type="subunit">
    <text evidence="1 8">Homodimer.</text>
</comment>
<dbReference type="InterPro" id="IPR001279">
    <property type="entry name" value="Metallo-B-lactamas"/>
</dbReference>
<organism evidence="10 11">
    <name type="scientific">Desulfosporosinus metallidurans</name>
    <dbReference type="NCBI Taxonomy" id="1888891"/>
    <lineage>
        <taxon>Bacteria</taxon>
        <taxon>Bacillati</taxon>
        <taxon>Bacillota</taxon>
        <taxon>Clostridia</taxon>
        <taxon>Eubacteriales</taxon>
        <taxon>Desulfitobacteriaceae</taxon>
        <taxon>Desulfosporosinus</taxon>
    </lineage>
</organism>
<feature type="binding site" evidence="8">
    <location>
        <position position="54"/>
    </location>
    <ligand>
        <name>Zn(2+)</name>
        <dbReference type="ChEBI" id="CHEBI:29105"/>
        <label>2</label>
        <note>catalytic</note>
    </ligand>
</feature>
<evidence type="ECO:0000256" key="1">
    <source>
        <dbReference type="ARBA" id="ARBA00011738"/>
    </source>
</evidence>
<dbReference type="EC" id="3.1.26.11" evidence="8"/>
<evidence type="ECO:0000256" key="7">
    <source>
        <dbReference type="ARBA" id="ARBA00022833"/>
    </source>
</evidence>
<feature type="binding site" evidence="8">
    <location>
        <position position="51"/>
    </location>
    <ligand>
        <name>Zn(2+)</name>
        <dbReference type="ChEBI" id="CHEBI:29105"/>
        <label>1</label>
        <note>catalytic</note>
    </ligand>
</feature>
<comment type="similarity">
    <text evidence="8">Belongs to the RNase Z family.</text>
</comment>
<dbReference type="InterPro" id="IPR036866">
    <property type="entry name" value="RibonucZ/Hydroxyglut_hydro"/>
</dbReference>
<keyword evidence="7 8" id="KW-0862">Zinc</keyword>
<feature type="binding site" evidence="8">
    <location>
        <position position="53"/>
    </location>
    <ligand>
        <name>Zn(2+)</name>
        <dbReference type="ChEBI" id="CHEBI:29105"/>
        <label>2</label>
        <note>catalytic</note>
    </ligand>
</feature>
<dbReference type="PANTHER" id="PTHR46018:SF2">
    <property type="entry name" value="ZINC PHOSPHODIESTERASE ELAC PROTEIN 1"/>
    <property type="match status" value="1"/>
</dbReference>
<feature type="active site" description="Proton acceptor" evidence="8">
    <location>
        <position position="53"/>
    </location>
</feature>
<keyword evidence="6 8" id="KW-0378">Hydrolase</keyword>
<dbReference type="STRING" id="1888891.DSOL_2894"/>
<protein>
    <recommendedName>
        <fullName evidence="8">Ribonuclease Z</fullName>
        <shortName evidence="8">RNase Z</shortName>
        <ecNumber evidence="8">3.1.26.11</ecNumber>
    </recommendedName>
    <alternativeName>
        <fullName evidence="8">tRNA 3 endonuclease</fullName>
    </alternativeName>
    <alternativeName>
        <fullName evidence="8">tRNase Z</fullName>
    </alternativeName>
</protein>
<feature type="binding site" evidence="8">
    <location>
        <position position="254"/>
    </location>
    <ligand>
        <name>Zn(2+)</name>
        <dbReference type="ChEBI" id="CHEBI:29105"/>
        <label>2</label>
        <note>catalytic</note>
    </ligand>
</feature>
<dbReference type="AlphaFoldDB" id="A0A1Q8QTW8"/>
<reference evidence="10 11" key="1">
    <citation type="submission" date="2016-09" db="EMBL/GenBank/DDBJ databases">
        <title>Complete genome of Desulfosporosinus sp. OL.</title>
        <authorList>
            <person name="Mardanov A."/>
            <person name="Beletsky A."/>
            <person name="Panova A."/>
            <person name="Karnachuk O."/>
            <person name="Ravin N."/>
        </authorList>
    </citation>
    <scope>NUCLEOTIDE SEQUENCE [LARGE SCALE GENOMIC DNA]</scope>
    <source>
        <strain evidence="10 11">OL</strain>
    </source>
</reference>
<evidence type="ECO:0000256" key="8">
    <source>
        <dbReference type="HAMAP-Rule" id="MF_01818"/>
    </source>
</evidence>
<keyword evidence="4 8" id="KW-0479">Metal-binding</keyword>
<dbReference type="GO" id="GO:0042781">
    <property type="term" value="F:3'-tRNA processing endoribonuclease activity"/>
    <property type="evidence" value="ECO:0007669"/>
    <property type="project" value="UniProtKB-UniRule"/>
</dbReference>
<keyword evidence="5 8" id="KW-0255">Endonuclease</keyword>
<feature type="binding site" evidence="8">
    <location>
        <position position="49"/>
    </location>
    <ligand>
        <name>Zn(2+)</name>
        <dbReference type="ChEBI" id="CHEBI:29105"/>
        <label>1</label>
        <note>catalytic</note>
    </ligand>
</feature>
<dbReference type="HAMAP" id="MF_01818">
    <property type="entry name" value="RNase_Z_BN"/>
    <property type="match status" value="1"/>
</dbReference>
<comment type="cofactor">
    <cofactor evidence="8">
        <name>Zn(2+)</name>
        <dbReference type="ChEBI" id="CHEBI:29105"/>
    </cofactor>
    <text evidence="8">Binds 2 Zn(2+) ions.</text>
</comment>
<dbReference type="NCBIfam" id="NF000801">
    <property type="entry name" value="PRK00055.1-3"/>
    <property type="match status" value="1"/>
</dbReference>
<dbReference type="EMBL" id="MLBF01000022">
    <property type="protein sequence ID" value="OLN30776.1"/>
    <property type="molecule type" value="Genomic_DNA"/>
</dbReference>
<dbReference type="Gene3D" id="3.60.15.10">
    <property type="entry name" value="Ribonuclease Z/Hydroxyacylglutathione hydrolase-like"/>
    <property type="match status" value="1"/>
</dbReference>
<evidence type="ECO:0000256" key="6">
    <source>
        <dbReference type="ARBA" id="ARBA00022801"/>
    </source>
</evidence>
<sequence>MPLPDRWLSSLLIRYHGRMVLIDCGEGTQIPLKMIKWGFKTIDAILFTHYHADHIAGLPGLLLTIGNSGREEPLTLMGPPGIKKVVEGVTVISPELPYELRLIELSDLERAEACISNLDIKSIPVDHSLPCLSYCIELKRRSKFDVERAKKLGVPINYWNSLQKGLTIALEGKTVSPEMVLGEIRRGIKVSYCTDTRPTEDLVKFIKDSDLFICEGMYGNEDNLCKAVQKKHMMFSEAGLLAKQGRAKELWLTHYSPSLTKPEEYLEAVKIIFTNTIAGRDLLTTTMKYVD</sequence>
<evidence type="ECO:0000256" key="3">
    <source>
        <dbReference type="ARBA" id="ARBA00022722"/>
    </source>
</evidence>
<evidence type="ECO:0000313" key="10">
    <source>
        <dbReference type="EMBL" id="OLN30776.1"/>
    </source>
</evidence>
<evidence type="ECO:0000256" key="2">
    <source>
        <dbReference type="ARBA" id="ARBA00022694"/>
    </source>
</evidence>
<accession>A0A1Q8QTW8</accession>
<gene>
    <name evidence="8" type="primary">rnz</name>
    <name evidence="10" type="ORF">DSOL_2894</name>
</gene>
<evidence type="ECO:0000256" key="5">
    <source>
        <dbReference type="ARBA" id="ARBA00022759"/>
    </source>
</evidence>
<dbReference type="PANTHER" id="PTHR46018">
    <property type="entry name" value="ZINC PHOSPHODIESTERASE ELAC PROTEIN 1"/>
    <property type="match status" value="1"/>
</dbReference>
<comment type="function">
    <text evidence="8">Zinc phosphodiesterase, which displays some tRNA 3'-processing endonuclease activity. Probably involved in tRNA maturation, by removing a 3'-trailer from precursor tRNA.</text>
</comment>
<feature type="binding site" evidence="8">
    <location>
        <position position="195"/>
    </location>
    <ligand>
        <name>Zn(2+)</name>
        <dbReference type="ChEBI" id="CHEBI:29105"/>
        <label>1</label>
        <note>catalytic</note>
    </ligand>
</feature>
<keyword evidence="3 8" id="KW-0540">Nuclease</keyword>
<evidence type="ECO:0000256" key="4">
    <source>
        <dbReference type="ARBA" id="ARBA00022723"/>
    </source>
</evidence>
<name>A0A1Q8QTW8_9FIRM</name>
<dbReference type="InterPro" id="IPR013471">
    <property type="entry name" value="RNase_Z/BN"/>
</dbReference>
<dbReference type="CDD" id="cd07717">
    <property type="entry name" value="RNaseZ_ZiPD-like_MBL-fold"/>
    <property type="match status" value="1"/>
</dbReference>
<dbReference type="Pfam" id="PF00753">
    <property type="entry name" value="Lactamase_B"/>
    <property type="match status" value="1"/>
</dbReference>
<dbReference type="Proteomes" id="UP000186102">
    <property type="component" value="Unassembled WGS sequence"/>
</dbReference>
<dbReference type="SUPFAM" id="SSF56281">
    <property type="entry name" value="Metallo-hydrolase/oxidoreductase"/>
    <property type="match status" value="1"/>
</dbReference>
<evidence type="ECO:0000259" key="9">
    <source>
        <dbReference type="Pfam" id="PF00753"/>
    </source>
</evidence>
<comment type="catalytic activity">
    <reaction evidence="8">
        <text>Endonucleolytic cleavage of RNA, removing extra 3' nucleotides from tRNA precursor, generating 3' termini of tRNAs. A 3'-hydroxy group is left at the tRNA terminus and a 5'-phosphoryl group is left at the trailer molecule.</text>
        <dbReference type="EC" id="3.1.26.11"/>
    </reaction>
</comment>
<keyword evidence="11" id="KW-1185">Reference proteome</keyword>
<feature type="binding site" evidence="8">
    <location>
        <position position="195"/>
    </location>
    <ligand>
        <name>Zn(2+)</name>
        <dbReference type="ChEBI" id="CHEBI:29105"/>
        <label>2</label>
        <note>catalytic</note>
    </ligand>
</feature>
<evidence type="ECO:0000313" key="11">
    <source>
        <dbReference type="Proteomes" id="UP000186102"/>
    </source>
</evidence>
<proteinExistence type="inferred from homology"/>
<feature type="domain" description="Metallo-beta-lactamase" evidence="9">
    <location>
        <begin position="9"/>
        <end position="83"/>
    </location>
</feature>
<feature type="binding site" evidence="8">
    <location>
        <position position="127"/>
    </location>
    <ligand>
        <name>Zn(2+)</name>
        <dbReference type="ChEBI" id="CHEBI:29105"/>
        <label>1</label>
        <note>catalytic</note>
    </ligand>
</feature>
<keyword evidence="2 8" id="KW-0819">tRNA processing</keyword>